<feature type="signal peptide" evidence="1">
    <location>
        <begin position="1"/>
        <end position="23"/>
    </location>
</feature>
<protein>
    <submittedName>
        <fullName evidence="3">Peptidase family M28</fullName>
    </submittedName>
</protein>
<evidence type="ECO:0000259" key="2">
    <source>
        <dbReference type="Pfam" id="PF04389"/>
    </source>
</evidence>
<name>A0A1I1DH90_9BACT</name>
<organism evidence="3 4">
    <name type="scientific">Flexibacter flexilis DSM 6793</name>
    <dbReference type="NCBI Taxonomy" id="927664"/>
    <lineage>
        <taxon>Bacteria</taxon>
        <taxon>Pseudomonadati</taxon>
        <taxon>Bacteroidota</taxon>
        <taxon>Cytophagia</taxon>
        <taxon>Cytophagales</taxon>
        <taxon>Flexibacteraceae</taxon>
        <taxon>Flexibacter</taxon>
    </lineage>
</organism>
<dbReference type="InterPro" id="IPR045175">
    <property type="entry name" value="M28_fam"/>
</dbReference>
<dbReference type="STRING" id="927664.SAMN05421780_101188"/>
<dbReference type="GO" id="GO:0006508">
    <property type="term" value="P:proteolysis"/>
    <property type="evidence" value="ECO:0007669"/>
    <property type="project" value="InterPro"/>
</dbReference>
<accession>A0A1I1DH90</accession>
<keyword evidence="1" id="KW-0732">Signal</keyword>
<dbReference type="Gene3D" id="3.40.630.10">
    <property type="entry name" value="Zn peptidases"/>
    <property type="match status" value="2"/>
</dbReference>
<feature type="chain" id="PRO_5011446681" evidence="1">
    <location>
        <begin position="24"/>
        <end position="546"/>
    </location>
</feature>
<dbReference type="Pfam" id="PF04389">
    <property type="entry name" value="Peptidase_M28"/>
    <property type="match status" value="1"/>
</dbReference>
<dbReference type="PROSITE" id="PS00018">
    <property type="entry name" value="EF_HAND_1"/>
    <property type="match status" value="1"/>
</dbReference>
<evidence type="ECO:0000256" key="1">
    <source>
        <dbReference type="SAM" id="SignalP"/>
    </source>
</evidence>
<evidence type="ECO:0000313" key="3">
    <source>
        <dbReference type="EMBL" id="SFB73742.1"/>
    </source>
</evidence>
<reference evidence="3 4" key="1">
    <citation type="submission" date="2016-10" db="EMBL/GenBank/DDBJ databases">
        <authorList>
            <person name="de Groot N.N."/>
        </authorList>
    </citation>
    <scope>NUCLEOTIDE SEQUENCE [LARGE SCALE GENOMIC DNA]</scope>
    <source>
        <strain evidence="3 4">DSM 6793</strain>
    </source>
</reference>
<dbReference type="AlphaFoldDB" id="A0A1I1DH90"/>
<proteinExistence type="predicted"/>
<dbReference type="PANTHER" id="PTHR12147">
    <property type="entry name" value="METALLOPEPTIDASE M28 FAMILY MEMBER"/>
    <property type="match status" value="1"/>
</dbReference>
<feature type="domain" description="Peptidase M28" evidence="2">
    <location>
        <begin position="309"/>
        <end position="519"/>
    </location>
</feature>
<evidence type="ECO:0000313" key="4">
    <source>
        <dbReference type="Proteomes" id="UP000199514"/>
    </source>
</evidence>
<dbReference type="PANTHER" id="PTHR12147:SF26">
    <property type="entry name" value="PEPTIDASE M28 DOMAIN-CONTAINING PROTEIN"/>
    <property type="match status" value="1"/>
</dbReference>
<dbReference type="EMBL" id="FOLE01000001">
    <property type="protein sequence ID" value="SFB73742.1"/>
    <property type="molecule type" value="Genomic_DNA"/>
</dbReference>
<gene>
    <name evidence="3" type="ORF">SAMN05421780_101188</name>
</gene>
<dbReference type="InterPro" id="IPR007484">
    <property type="entry name" value="Peptidase_M28"/>
</dbReference>
<dbReference type="GO" id="GO:0008235">
    <property type="term" value="F:metalloexopeptidase activity"/>
    <property type="evidence" value="ECO:0007669"/>
    <property type="project" value="InterPro"/>
</dbReference>
<dbReference type="InterPro" id="IPR018247">
    <property type="entry name" value="EF_Hand_1_Ca_BS"/>
</dbReference>
<dbReference type="OrthoDB" id="1521787at2"/>
<keyword evidence="4" id="KW-1185">Reference proteome</keyword>
<dbReference type="Proteomes" id="UP000199514">
    <property type="component" value="Unassembled WGS sequence"/>
</dbReference>
<dbReference type="RefSeq" id="WP_091505879.1">
    <property type="nucleotide sequence ID" value="NZ_FOLE01000001.1"/>
</dbReference>
<sequence>MNKKYINLCAFALASVGWTNVFAQQTPDAVATKYANTITVADLTKHLTIIASDSLEGRETGEKGQKLAADYISKQFAAMGLAAPVNTPNGKSFYQKFNLERRSWGDCAIWIKGKKKEMLQDFFPMGNFNIPDTKTEEVMFVGYGIDSENYSDYLAISPTNHAVVIWGGEPAAADGTSSVTGKREPSEWANNWRKKVAAARERGARTCFIVPKHTNEEFLKMMIQYKHSIETPTLSLQGKPLEEEGVFFISPAMAAEMLGTTEAKLSKISETVSLDPVKRGRKKIEGIAVAINEVSFKAQRIIEPVGTENVLGYLEGTDKKDELLVVTAHYDHIGKEGNKVFNGADDDGSGTVAVMEIAEAFVKAKKEGKSPRRSILFMTVTGEEKGLLGSDYYTQNPVFPLKNTVANLNIDMIGRLDDAHKTNENYIYLIGSDKLSKELHQLSENANKTYTNLTLDYTYNDEKDPNRYYYRSDHYNFAKNNVPVIFYFNGVHEDYHKETDEISKILFGKMEKISRLVFYTAWQIANQPNRISLDVKPVKEEDSGKF</sequence>
<dbReference type="SUPFAM" id="SSF53187">
    <property type="entry name" value="Zn-dependent exopeptidases"/>
    <property type="match status" value="1"/>
</dbReference>